<evidence type="ECO:0000313" key="8">
    <source>
        <dbReference type="EMBL" id="TCS69312.1"/>
    </source>
</evidence>
<name>A0A4R3JTM9_9FIRM</name>
<dbReference type="EMBL" id="SLZV01000004">
    <property type="protein sequence ID" value="TCS69312.1"/>
    <property type="molecule type" value="Genomic_DNA"/>
</dbReference>
<organism evidence="8 9">
    <name type="scientific">Faecalimonas umbilicata</name>
    <dbReference type="NCBI Taxonomy" id="1912855"/>
    <lineage>
        <taxon>Bacteria</taxon>
        <taxon>Bacillati</taxon>
        <taxon>Bacillota</taxon>
        <taxon>Clostridia</taxon>
        <taxon>Lachnospirales</taxon>
        <taxon>Lachnospiraceae</taxon>
        <taxon>Faecalimonas</taxon>
    </lineage>
</organism>
<gene>
    <name evidence="8" type="ORF">EDD74_10467</name>
    <name evidence="7" type="ORF">FAEUMB_28050</name>
</gene>
<dbReference type="EMBL" id="BHEO01000008">
    <property type="protein sequence ID" value="GBU06264.1"/>
    <property type="molecule type" value="Genomic_DNA"/>
</dbReference>
<proteinExistence type="predicted"/>
<feature type="domain" description="TM2" evidence="6">
    <location>
        <begin position="59"/>
        <end position="106"/>
    </location>
</feature>
<evidence type="ECO:0000313" key="10">
    <source>
        <dbReference type="Proteomes" id="UP000702954"/>
    </source>
</evidence>
<dbReference type="Pfam" id="PF05154">
    <property type="entry name" value="TM2"/>
    <property type="match status" value="1"/>
</dbReference>
<keyword evidence="4 5" id="KW-0472">Membrane</keyword>
<evidence type="ECO:0000256" key="2">
    <source>
        <dbReference type="ARBA" id="ARBA00022692"/>
    </source>
</evidence>
<evidence type="ECO:0000256" key="1">
    <source>
        <dbReference type="ARBA" id="ARBA00004141"/>
    </source>
</evidence>
<evidence type="ECO:0000256" key="5">
    <source>
        <dbReference type="SAM" id="Phobius"/>
    </source>
</evidence>
<evidence type="ECO:0000259" key="6">
    <source>
        <dbReference type="Pfam" id="PF05154"/>
    </source>
</evidence>
<dbReference type="Proteomes" id="UP000702954">
    <property type="component" value="Unassembled WGS sequence"/>
</dbReference>
<comment type="caution">
    <text evidence="8">The sequence shown here is derived from an EMBL/GenBank/DDBJ whole genome shotgun (WGS) entry which is preliminary data.</text>
</comment>
<accession>A0A4R3JTM9</accession>
<evidence type="ECO:0000313" key="9">
    <source>
        <dbReference type="Proteomes" id="UP000294613"/>
    </source>
</evidence>
<dbReference type="GO" id="GO:0016020">
    <property type="term" value="C:membrane"/>
    <property type="evidence" value="ECO:0007669"/>
    <property type="project" value="UniProtKB-SubCell"/>
</dbReference>
<evidence type="ECO:0000313" key="7">
    <source>
        <dbReference type="EMBL" id="GBU06264.1"/>
    </source>
</evidence>
<comment type="subcellular location">
    <subcellularLocation>
        <location evidence="1">Membrane</location>
        <topology evidence="1">Multi-pass membrane protein</topology>
    </subcellularLocation>
</comment>
<feature type="transmembrane region" description="Helical" evidence="5">
    <location>
        <begin position="86"/>
        <end position="110"/>
    </location>
</feature>
<dbReference type="AlphaFoldDB" id="A0A4R3JTM9"/>
<protein>
    <submittedName>
        <fullName evidence="8">TM2 domain-containing membrane protein YozV</fullName>
    </submittedName>
</protein>
<dbReference type="RefSeq" id="WP_008975395.1">
    <property type="nucleotide sequence ID" value="NZ_BHEO01000008.1"/>
</dbReference>
<reference evidence="8 9" key="2">
    <citation type="submission" date="2019-03" db="EMBL/GenBank/DDBJ databases">
        <title>Genomic Encyclopedia of Type Strains, Phase IV (KMG-IV): sequencing the most valuable type-strain genomes for metagenomic binning, comparative biology and taxonomic classification.</title>
        <authorList>
            <person name="Goeker M."/>
        </authorList>
    </citation>
    <scope>NUCLEOTIDE SEQUENCE [LARGE SCALE GENOMIC DNA]</scope>
    <source>
        <strain evidence="8 9">DSM 103426</strain>
    </source>
</reference>
<evidence type="ECO:0000256" key="3">
    <source>
        <dbReference type="ARBA" id="ARBA00022989"/>
    </source>
</evidence>
<keyword evidence="2 5" id="KW-0812">Transmembrane</keyword>
<dbReference type="InterPro" id="IPR007829">
    <property type="entry name" value="TM2"/>
</dbReference>
<sequence>MKKKERLDSPEDIKKFLELENELQKTKEAYGIEEKETLLQKFAGWYQNLINSREKRLVSRKTYIWLAVLTGWMGGHRFYTHQYKTALIYLLTCWAGFPFAMTVVDLMIVIPMKPDENGKVLI</sequence>
<reference evidence="7 10" key="1">
    <citation type="journal article" date="2018" name="Int. J. Syst. Evol. Microbiol.">
        <title>Draft Genome Sequence of Faecalimonas umbilicata JCM 30896T, an Acetate-Producing Bacterium Isolated from Human Feces.</title>
        <authorList>
            <person name="Sakamoto M."/>
            <person name="Ikeyama N."/>
            <person name="Yuki M."/>
            <person name="Ohkuma M."/>
        </authorList>
    </citation>
    <scope>NUCLEOTIDE SEQUENCE [LARGE SCALE GENOMIC DNA]</scope>
    <source>
        <strain evidence="7 10">EGH7</strain>
    </source>
</reference>
<keyword evidence="3 5" id="KW-1133">Transmembrane helix</keyword>
<keyword evidence="10" id="KW-1185">Reference proteome</keyword>
<dbReference type="Proteomes" id="UP000294613">
    <property type="component" value="Unassembled WGS sequence"/>
</dbReference>
<evidence type="ECO:0000256" key="4">
    <source>
        <dbReference type="ARBA" id="ARBA00023136"/>
    </source>
</evidence>